<dbReference type="KEGG" id="cmk:103189403"/>
<dbReference type="InterPro" id="IPR008253">
    <property type="entry name" value="Marvel"/>
</dbReference>
<dbReference type="AlphaFoldDB" id="V9LBM6"/>
<evidence type="ECO:0000313" key="9">
    <source>
        <dbReference type="EMBL" id="AFP09490.1"/>
    </source>
</evidence>
<dbReference type="PROSITE" id="PS51225">
    <property type="entry name" value="MARVEL"/>
    <property type="match status" value="1"/>
</dbReference>
<sequence length="231" mass="25468">METAYGAGRAGGAFDPITFIKQPQSIVRAVCWLFSIVVFGSIANEGYVNRPNEVEQHCIFNRNPSACGYGVGVGVLAFLASTAFLALDAYFPQISSVKDRKKVVLADIGFSASWSFLWFVGFCFLTNQWQAAKLEDNPLREGADAARAAITFCFFSIFSWAAQAFLGYRRYLLGADSALFSQDYTDPSQDTSVPYAPYVSGDEIETSTAYQQPPSTEPYNANQEGYQTQNY</sequence>
<evidence type="ECO:0000256" key="5">
    <source>
        <dbReference type="ARBA" id="ARBA00023136"/>
    </source>
</evidence>
<evidence type="ECO:0000256" key="6">
    <source>
        <dbReference type="PIRNR" id="PIRNR011282"/>
    </source>
</evidence>
<dbReference type="RefSeq" id="XP_042200913.1">
    <property type="nucleotide sequence ID" value="XM_042344979.1"/>
</dbReference>
<dbReference type="Pfam" id="PF01284">
    <property type="entry name" value="MARVEL"/>
    <property type="match status" value="1"/>
</dbReference>
<feature type="transmembrane region" description="Helical" evidence="6">
    <location>
        <begin position="145"/>
        <end position="166"/>
    </location>
</feature>
<keyword evidence="4 6" id="KW-1133">Transmembrane helix</keyword>
<dbReference type="EMBL" id="JW876973">
    <property type="protein sequence ID" value="AFP09490.1"/>
    <property type="molecule type" value="mRNA"/>
</dbReference>
<dbReference type="PANTHER" id="PTHR10838:SF7">
    <property type="entry name" value="SYNAPTOGYRIN-1"/>
    <property type="match status" value="1"/>
</dbReference>
<accession>V9LBM6</accession>
<evidence type="ECO:0000256" key="7">
    <source>
        <dbReference type="SAM" id="MobiDB-lite"/>
    </source>
</evidence>
<organism evidence="9">
    <name type="scientific">Callorhinchus milii</name>
    <name type="common">Ghost shark</name>
    <dbReference type="NCBI Taxonomy" id="7868"/>
    <lineage>
        <taxon>Eukaryota</taxon>
        <taxon>Metazoa</taxon>
        <taxon>Chordata</taxon>
        <taxon>Craniata</taxon>
        <taxon>Vertebrata</taxon>
        <taxon>Chondrichthyes</taxon>
        <taxon>Holocephali</taxon>
        <taxon>Chimaeriformes</taxon>
        <taxon>Callorhinchidae</taxon>
        <taxon>Callorhinchus</taxon>
    </lineage>
</organism>
<reference evidence="9" key="1">
    <citation type="journal article" date="2014" name="Nature">
        <title>Elephant shark genome provides unique insights into gnathostome evolution.</title>
        <authorList>
            <consortium name="International Elephant Shark Genome Sequencing Consortium"/>
            <person name="Venkatesh B."/>
            <person name="Lee A.P."/>
            <person name="Ravi V."/>
            <person name="Maurya A.K."/>
            <person name="Lian M.M."/>
            <person name="Swann J.B."/>
            <person name="Ohta Y."/>
            <person name="Flajnik M.F."/>
            <person name="Sutoh Y."/>
            <person name="Kasahara M."/>
            <person name="Hoon S."/>
            <person name="Gangu V."/>
            <person name="Roy S.W."/>
            <person name="Irimia M."/>
            <person name="Korzh V."/>
            <person name="Kondrychyn I."/>
            <person name="Lim Z.W."/>
            <person name="Tay B.H."/>
            <person name="Tohari S."/>
            <person name="Kong K.W."/>
            <person name="Ho S."/>
            <person name="Lorente-Galdos B."/>
            <person name="Quilez J."/>
            <person name="Marques-Bonet T."/>
            <person name="Raney B.J."/>
            <person name="Ingham P.W."/>
            <person name="Tay A."/>
            <person name="Hillier L.W."/>
            <person name="Minx P."/>
            <person name="Boehm T."/>
            <person name="Wilson R.K."/>
            <person name="Brenner S."/>
            <person name="Warren W.C."/>
        </authorList>
    </citation>
    <scope>NUCLEOTIDE SEQUENCE</scope>
    <source>
        <tissue evidence="9">Brain</tissue>
    </source>
</reference>
<evidence type="ECO:0000256" key="3">
    <source>
        <dbReference type="ARBA" id="ARBA00022692"/>
    </source>
</evidence>
<dbReference type="PANTHER" id="PTHR10838">
    <property type="entry name" value="SYNAPTOGYRIN"/>
    <property type="match status" value="1"/>
</dbReference>
<dbReference type="GeneID" id="103189403"/>
<name>V9LBM6_CALMI</name>
<evidence type="ECO:0000256" key="2">
    <source>
        <dbReference type="ARBA" id="ARBA00010252"/>
    </source>
</evidence>
<feature type="transmembrane region" description="Helical" evidence="6">
    <location>
        <begin position="103"/>
        <end position="125"/>
    </location>
</feature>
<evidence type="ECO:0000256" key="1">
    <source>
        <dbReference type="ARBA" id="ARBA00004141"/>
    </source>
</evidence>
<dbReference type="OrthoDB" id="10041611at2759"/>
<keyword evidence="3 6" id="KW-0812">Transmembrane</keyword>
<dbReference type="PIRSF" id="PIRSF011282">
    <property type="entry name" value="Synaptogyrin"/>
    <property type="match status" value="1"/>
</dbReference>
<comment type="similarity">
    <text evidence="2 6">Belongs to the synaptogyrin family.</text>
</comment>
<evidence type="ECO:0000256" key="4">
    <source>
        <dbReference type="ARBA" id="ARBA00022989"/>
    </source>
</evidence>
<dbReference type="GO" id="GO:0030672">
    <property type="term" value="C:synaptic vesicle membrane"/>
    <property type="evidence" value="ECO:0007669"/>
    <property type="project" value="TreeGrafter"/>
</dbReference>
<proteinExistence type="evidence at transcript level"/>
<feature type="transmembrane region" description="Helical" evidence="6">
    <location>
        <begin position="26"/>
        <end position="43"/>
    </location>
</feature>
<protein>
    <recommendedName>
        <fullName evidence="6">Synaptogyrin</fullName>
    </recommendedName>
</protein>
<dbReference type="InterPro" id="IPR016579">
    <property type="entry name" value="Synaptogyrin"/>
</dbReference>
<feature type="domain" description="MARVEL" evidence="8">
    <location>
        <begin position="19"/>
        <end position="172"/>
    </location>
</feature>
<keyword evidence="5 6" id="KW-0472">Membrane</keyword>
<feature type="transmembrane region" description="Helical" evidence="6">
    <location>
        <begin position="69"/>
        <end position="91"/>
    </location>
</feature>
<evidence type="ECO:0000259" key="8">
    <source>
        <dbReference type="PROSITE" id="PS51225"/>
    </source>
</evidence>
<dbReference type="GO" id="GO:0031594">
    <property type="term" value="C:neuromuscular junction"/>
    <property type="evidence" value="ECO:0007669"/>
    <property type="project" value="TreeGrafter"/>
</dbReference>
<comment type="subcellular location">
    <subcellularLocation>
        <location evidence="1 6">Membrane</location>
        <topology evidence="1 6">Multi-pass membrane protein</topology>
    </subcellularLocation>
</comment>
<feature type="region of interest" description="Disordered" evidence="7">
    <location>
        <begin position="206"/>
        <end position="231"/>
    </location>
</feature>